<dbReference type="SUPFAM" id="SSF52833">
    <property type="entry name" value="Thioredoxin-like"/>
    <property type="match status" value="1"/>
</dbReference>
<dbReference type="InterPro" id="IPR036249">
    <property type="entry name" value="Thioredoxin-like_sf"/>
</dbReference>
<dbReference type="PANTHER" id="PTHR13887:SF41">
    <property type="entry name" value="THIOREDOXIN SUPERFAMILY PROTEIN"/>
    <property type="match status" value="1"/>
</dbReference>
<feature type="domain" description="DSBA-like thioredoxin" evidence="1">
    <location>
        <begin position="7"/>
        <end position="206"/>
    </location>
</feature>
<reference evidence="3" key="1">
    <citation type="submission" date="2015-09" db="EMBL/GenBank/DDBJ databases">
        <authorList>
            <person name="Rodrigo-Torres Lidia"/>
            <person name="Arahal R.David."/>
        </authorList>
    </citation>
    <scope>NUCLEOTIDE SEQUENCE [LARGE SCALE GENOMIC DNA]</scope>
    <source>
        <strain evidence="3">CECT 7735</strain>
    </source>
</reference>
<evidence type="ECO:0000259" key="1">
    <source>
        <dbReference type="Pfam" id="PF01323"/>
    </source>
</evidence>
<dbReference type="CDD" id="cd03024">
    <property type="entry name" value="DsbA_FrnE"/>
    <property type="match status" value="1"/>
</dbReference>
<dbReference type="Proteomes" id="UP000051870">
    <property type="component" value="Unassembled WGS sequence"/>
</dbReference>
<dbReference type="PANTHER" id="PTHR13887">
    <property type="entry name" value="GLUTATHIONE S-TRANSFERASE KAPPA"/>
    <property type="match status" value="1"/>
</dbReference>
<accession>A0A0P1IFN2</accession>
<dbReference type="InterPro" id="IPR001853">
    <property type="entry name" value="DSBA-like_thioredoxin_dom"/>
</dbReference>
<evidence type="ECO:0000313" key="2">
    <source>
        <dbReference type="EMBL" id="CUK10390.1"/>
    </source>
</evidence>
<dbReference type="GeneID" id="83882420"/>
<keyword evidence="3" id="KW-1185">Reference proteome</keyword>
<proteinExistence type="predicted"/>
<dbReference type="EMBL" id="CYTW01000005">
    <property type="protein sequence ID" value="CUK10390.1"/>
    <property type="molecule type" value="Genomic_DNA"/>
</dbReference>
<dbReference type="STRING" id="1715693.PH7735_03443"/>
<organism evidence="2 3">
    <name type="scientific">Shimia thalassica</name>
    <dbReference type="NCBI Taxonomy" id="1715693"/>
    <lineage>
        <taxon>Bacteria</taxon>
        <taxon>Pseudomonadati</taxon>
        <taxon>Pseudomonadota</taxon>
        <taxon>Alphaproteobacteria</taxon>
        <taxon>Rhodobacterales</taxon>
        <taxon>Roseobacteraceae</taxon>
    </lineage>
</organism>
<dbReference type="AlphaFoldDB" id="A0A0P1IFN2"/>
<dbReference type="RefSeq" id="WP_058312617.1">
    <property type="nucleotide sequence ID" value="NZ_CYTW01000005.1"/>
</dbReference>
<dbReference type="GO" id="GO:0016491">
    <property type="term" value="F:oxidoreductase activity"/>
    <property type="evidence" value="ECO:0007669"/>
    <property type="project" value="InterPro"/>
</dbReference>
<sequence>MTTPIRVDIISDVVCPWCIVGYRQLKQASQETGIEVEPYWHPFELNPDMVPEGEDLREHVARKYGSTAEQSAQARQTLQGIGASLGIAFAFGDNSRIYNTFEAHQLLHWAQDFGRTHDLKQAFLTAYFEDGKNVSDRDTLIGVVESIGLDAAEARSVLQDARFAEAVREKEHFWTSRGVSGVPTMIFNAKHATSGAQGVETFSNILRQISAMSQTPA</sequence>
<gene>
    <name evidence="2" type="ORF">PH7735_03443</name>
</gene>
<name>A0A0P1IFN2_9RHOB</name>
<evidence type="ECO:0000313" key="3">
    <source>
        <dbReference type="Proteomes" id="UP000051870"/>
    </source>
</evidence>
<dbReference type="Gene3D" id="3.40.30.10">
    <property type="entry name" value="Glutaredoxin"/>
    <property type="match status" value="1"/>
</dbReference>
<protein>
    <submittedName>
        <fullName evidence="2">DSBA-like thioredoxin domain protein</fullName>
    </submittedName>
</protein>
<dbReference type="Pfam" id="PF01323">
    <property type="entry name" value="DSBA"/>
    <property type="match status" value="1"/>
</dbReference>